<name>A0ABY2QFW2_9SPHN</name>
<keyword evidence="3" id="KW-0472">Membrane</keyword>
<proteinExistence type="inferred from homology"/>
<dbReference type="Gene3D" id="1.20.120.1760">
    <property type="match status" value="1"/>
</dbReference>
<dbReference type="InterPro" id="IPR048254">
    <property type="entry name" value="CDP_ALCOHOL_P_TRANSF_CS"/>
</dbReference>
<evidence type="ECO:0000313" key="5">
    <source>
        <dbReference type="Proteomes" id="UP000308038"/>
    </source>
</evidence>
<dbReference type="Proteomes" id="UP000308038">
    <property type="component" value="Unassembled WGS sequence"/>
</dbReference>
<evidence type="ECO:0000256" key="1">
    <source>
        <dbReference type="ARBA" id="ARBA00022679"/>
    </source>
</evidence>
<keyword evidence="5" id="KW-1185">Reference proteome</keyword>
<feature type="transmembrane region" description="Helical" evidence="3">
    <location>
        <begin position="266"/>
        <end position="284"/>
    </location>
</feature>
<evidence type="ECO:0000256" key="2">
    <source>
        <dbReference type="RuleBase" id="RU003750"/>
    </source>
</evidence>
<feature type="transmembrane region" description="Helical" evidence="3">
    <location>
        <begin position="314"/>
        <end position="334"/>
    </location>
</feature>
<gene>
    <name evidence="4" type="ORF">E5988_11805</name>
</gene>
<keyword evidence="3" id="KW-1133">Transmembrane helix</keyword>
<evidence type="ECO:0000256" key="3">
    <source>
        <dbReference type="SAM" id="Phobius"/>
    </source>
</evidence>
<accession>A0ABY2QFW2</accession>
<organism evidence="4 5">
    <name type="scientific">Sphingomonas olei</name>
    <dbReference type="NCBI Taxonomy" id="1886787"/>
    <lineage>
        <taxon>Bacteria</taxon>
        <taxon>Pseudomonadati</taxon>
        <taxon>Pseudomonadota</taxon>
        <taxon>Alphaproteobacteria</taxon>
        <taxon>Sphingomonadales</taxon>
        <taxon>Sphingomonadaceae</taxon>
        <taxon>Sphingomonas</taxon>
    </lineage>
</organism>
<dbReference type="PROSITE" id="PS00379">
    <property type="entry name" value="CDP_ALCOHOL_P_TRANSF"/>
    <property type="match status" value="1"/>
</dbReference>
<dbReference type="EMBL" id="SSTI01000008">
    <property type="protein sequence ID" value="THG39367.1"/>
    <property type="molecule type" value="Genomic_DNA"/>
</dbReference>
<protein>
    <submittedName>
        <fullName evidence="4">CDP-alcohol phosphatidyltransferase family protein</fullName>
    </submittedName>
</protein>
<keyword evidence="3" id="KW-0812">Transmembrane</keyword>
<sequence length="383" mass="39798">MMEDRVPVNQADSLSVIDIVFRSAAAAEYRVAGIPAAARAARGVAEAFAGEDIRCIITAEGSWTPGAGCRAECRRLARGLHLVLGGSPAPGALRIDGEALVAALADLAPGGDVAAAVQLALAPVTWGAEDPALALRHASRTIIAGTGKATDGIVSRYLNRRISQRITRTLLRCPGITPFHATLGTATLGLAMILSLLLGGHPGLILGAILFQAASIFDGVDGEMARATWRTSDRGAMLDSLVDALTNLAFVTGVTVNLALSGDMSASLAGAAGLVMLASGLFLIGRRAKASGQPVNFDVIKGHVGKRRSAVMQWLIWLTMRDFFAAVAALLIILGLTRLALFAFAIVAAGWLVVTVTVLVRTSRRHAAAAKRPDDALRGGYSL</sequence>
<keyword evidence="1 2" id="KW-0808">Transferase</keyword>
<dbReference type="InterPro" id="IPR000462">
    <property type="entry name" value="CDP-OH_P_trans"/>
</dbReference>
<dbReference type="Pfam" id="PF01066">
    <property type="entry name" value="CDP-OH_P_transf"/>
    <property type="match status" value="1"/>
</dbReference>
<reference evidence="4 5" key="1">
    <citation type="submission" date="2019-04" db="EMBL/GenBank/DDBJ databases">
        <title>Microbes associate with the intestines of laboratory mice.</title>
        <authorList>
            <person name="Navarre W."/>
            <person name="Wong E."/>
            <person name="Huang K.C."/>
            <person name="Tropini C."/>
            <person name="Ng K."/>
            <person name="Yu B."/>
        </authorList>
    </citation>
    <scope>NUCLEOTIDE SEQUENCE [LARGE SCALE GENOMIC DNA]</scope>
    <source>
        <strain evidence="4 5">NM83_B4-11</strain>
    </source>
</reference>
<dbReference type="InterPro" id="IPR043130">
    <property type="entry name" value="CDP-OH_PTrfase_TM_dom"/>
</dbReference>
<comment type="caution">
    <text evidence="4">The sequence shown here is derived from an EMBL/GenBank/DDBJ whole genome shotgun (WGS) entry which is preliminary data.</text>
</comment>
<comment type="similarity">
    <text evidence="2">Belongs to the CDP-alcohol phosphatidyltransferase class-I family.</text>
</comment>
<feature type="transmembrane region" description="Helical" evidence="3">
    <location>
        <begin position="340"/>
        <end position="360"/>
    </location>
</feature>
<evidence type="ECO:0000313" key="4">
    <source>
        <dbReference type="EMBL" id="THG39367.1"/>
    </source>
</evidence>